<comment type="caution">
    <text evidence="1">The sequence shown here is derived from an EMBL/GenBank/DDBJ whole genome shotgun (WGS) entry which is preliminary data.</text>
</comment>
<protein>
    <submittedName>
        <fullName evidence="1">Uncharacterized protein</fullName>
    </submittedName>
</protein>
<evidence type="ECO:0000313" key="2">
    <source>
        <dbReference type="Proteomes" id="UP000260790"/>
    </source>
</evidence>
<proteinExistence type="predicted"/>
<dbReference type="AlphaFoldDB" id="A0A8B2ZAD9"/>
<evidence type="ECO:0000313" key="1">
    <source>
        <dbReference type="EMBL" id="RGK48485.1"/>
    </source>
</evidence>
<name>A0A8B2ZAD9_9LACO</name>
<gene>
    <name evidence="1" type="ORF">DXD09_01825</name>
</gene>
<organism evidence="1 2">
    <name type="scientific">Ligilactobacillus ruminis</name>
    <dbReference type="NCBI Taxonomy" id="1623"/>
    <lineage>
        <taxon>Bacteria</taxon>
        <taxon>Bacillati</taxon>
        <taxon>Bacillota</taxon>
        <taxon>Bacilli</taxon>
        <taxon>Lactobacillales</taxon>
        <taxon>Lactobacillaceae</taxon>
        <taxon>Ligilactobacillus</taxon>
    </lineage>
</organism>
<dbReference type="EMBL" id="QSQR01000001">
    <property type="protein sequence ID" value="RGK48485.1"/>
    <property type="molecule type" value="Genomic_DNA"/>
</dbReference>
<reference evidence="1 2" key="1">
    <citation type="submission" date="2018-08" db="EMBL/GenBank/DDBJ databases">
        <title>A genome reference for cultivated species of the human gut microbiota.</title>
        <authorList>
            <person name="Zou Y."/>
            <person name="Xue W."/>
            <person name="Luo G."/>
        </authorList>
    </citation>
    <scope>NUCLEOTIDE SEQUENCE [LARGE SCALE GENOMIC DNA]</scope>
    <source>
        <strain evidence="1 2">TF10-9AT</strain>
    </source>
</reference>
<dbReference type="Proteomes" id="UP000260790">
    <property type="component" value="Unassembled WGS sequence"/>
</dbReference>
<accession>A0A8B2ZAD9</accession>
<sequence>MGVFWEKKNKEDGKKSRFLHEINEIPNEGGRVSIEFVRYFLNTVLLNLSGQNLMQIYGQKLLLGSFVRKQNAFYGQTSVFQ</sequence>